<evidence type="ECO:0000256" key="2">
    <source>
        <dbReference type="ARBA" id="ARBA00022438"/>
    </source>
</evidence>
<dbReference type="OrthoDB" id="9772053at2"/>
<dbReference type="SUPFAM" id="SSF101821">
    <property type="entry name" value="Aminopeptidase/glucanase lid domain"/>
    <property type="match status" value="1"/>
</dbReference>
<feature type="binding site" evidence="8">
    <location>
        <position position="216"/>
    </location>
    <ligand>
        <name>Zn(2+)</name>
        <dbReference type="ChEBI" id="CHEBI:29105"/>
        <label>2</label>
    </ligand>
</feature>
<dbReference type="SUPFAM" id="SSF53187">
    <property type="entry name" value="Zn-dependent exopeptidases"/>
    <property type="match status" value="1"/>
</dbReference>
<gene>
    <name evidence="9" type="ORF">EC501_04675</name>
</gene>
<dbReference type="PANTHER" id="PTHR32481">
    <property type="entry name" value="AMINOPEPTIDASE"/>
    <property type="match status" value="1"/>
</dbReference>
<evidence type="ECO:0000256" key="8">
    <source>
        <dbReference type="PIRSR" id="PIRSR001123-2"/>
    </source>
</evidence>
<keyword evidence="10" id="KW-1185">Reference proteome</keyword>
<dbReference type="EMBL" id="RHLQ01000007">
    <property type="protein sequence ID" value="RND00531.1"/>
    <property type="molecule type" value="Genomic_DNA"/>
</dbReference>
<evidence type="ECO:0000256" key="5">
    <source>
        <dbReference type="ARBA" id="ARBA00022801"/>
    </source>
</evidence>
<organism evidence="9 10">
    <name type="scientific">Lysinibacillus halotolerans</name>
    <dbReference type="NCBI Taxonomy" id="1368476"/>
    <lineage>
        <taxon>Bacteria</taxon>
        <taxon>Bacillati</taxon>
        <taxon>Bacillota</taxon>
        <taxon>Bacilli</taxon>
        <taxon>Bacillales</taxon>
        <taxon>Bacillaceae</taxon>
        <taxon>Lysinibacillus</taxon>
    </lineage>
</organism>
<comment type="caution">
    <text evidence="9">The sequence shown here is derived from an EMBL/GenBank/DDBJ whole genome shotgun (WGS) entry which is preliminary data.</text>
</comment>
<dbReference type="GO" id="GO:0046872">
    <property type="term" value="F:metal ion binding"/>
    <property type="evidence" value="ECO:0007669"/>
    <property type="project" value="UniProtKB-UniRule"/>
</dbReference>
<dbReference type="Pfam" id="PF05343">
    <property type="entry name" value="Peptidase_M42"/>
    <property type="match status" value="1"/>
</dbReference>
<feature type="binding site" evidence="8">
    <location>
        <position position="183"/>
    </location>
    <ligand>
        <name>Zn(2+)</name>
        <dbReference type="ChEBI" id="CHEBI:29105"/>
        <label>1</label>
    </ligand>
</feature>
<dbReference type="InterPro" id="IPR008007">
    <property type="entry name" value="Peptidase_M42"/>
</dbReference>
<evidence type="ECO:0000313" key="10">
    <source>
        <dbReference type="Proteomes" id="UP000279909"/>
    </source>
</evidence>
<dbReference type="GO" id="GO:0004177">
    <property type="term" value="F:aminopeptidase activity"/>
    <property type="evidence" value="ECO:0007669"/>
    <property type="project" value="UniProtKB-UniRule"/>
</dbReference>
<dbReference type="PANTHER" id="PTHR32481:SF21">
    <property type="entry name" value="AMINOPEPTIDASE YSDC-RELATED"/>
    <property type="match status" value="1"/>
</dbReference>
<dbReference type="Proteomes" id="UP000279909">
    <property type="component" value="Unassembled WGS sequence"/>
</dbReference>
<protein>
    <submittedName>
        <fullName evidence="9">M42 family peptidase</fullName>
    </submittedName>
</protein>
<evidence type="ECO:0000256" key="7">
    <source>
        <dbReference type="PIRSR" id="PIRSR001123-1"/>
    </source>
</evidence>
<dbReference type="CDD" id="cd05656">
    <property type="entry name" value="M42_Frv"/>
    <property type="match status" value="1"/>
</dbReference>
<accession>A0A3M8HER5</accession>
<evidence type="ECO:0000256" key="4">
    <source>
        <dbReference type="ARBA" id="ARBA00022723"/>
    </source>
</evidence>
<comment type="similarity">
    <text evidence="1 6">Belongs to the peptidase M42 family.</text>
</comment>
<keyword evidence="5" id="KW-0378">Hydrolase</keyword>
<evidence type="ECO:0000256" key="1">
    <source>
        <dbReference type="ARBA" id="ARBA00006272"/>
    </source>
</evidence>
<dbReference type="InterPro" id="IPR023367">
    <property type="entry name" value="Peptidase_M42_dom2"/>
</dbReference>
<evidence type="ECO:0000313" key="9">
    <source>
        <dbReference type="EMBL" id="RND00531.1"/>
    </source>
</evidence>
<feature type="binding site" evidence="8">
    <location>
        <position position="183"/>
    </location>
    <ligand>
        <name>Zn(2+)</name>
        <dbReference type="ChEBI" id="CHEBI:29105"/>
        <label>2</label>
    </ligand>
</feature>
<feature type="active site" description="Proton acceptor" evidence="7">
    <location>
        <position position="215"/>
    </location>
</feature>
<dbReference type="GO" id="GO:0006508">
    <property type="term" value="P:proteolysis"/>
    <property type="evidence" value="ECO:0007669"/>
    <property type="project" value="UniProtKB-KW"/>
</dbReference>
<evidence type="ECO:0000256" key="6">
    <source>
        <dbReference type="PIRNR" id="PIRNR001123"/>
    </source>
</evidence>
<name>A0A3M8HER5_9BACI</name>
<dbReference type="Gene3D" id="3.40.630.10">
    <property type="entry name" value="Zn peptidases"/>
    <property type="match status" value="1"/>
</dbReference>
<feature type="binding site" evidence="8">
    <location>
        <position position="326"/>
    </location>
    <ligand>
        <name>Zn(2+)</name>
        <dbReference type="ChEBI" id="CHEBI:29105"/>
        <label>2</label>
    </ligand>
</feature>
<keyword evidence="4 8" id="KW-0479">Metal-binding</keyword>
<feature type="binding site" evidence="8">
    <location>
        <position position="68"/>
    </location>
    <ligand>
        <name>Zn(2+)</name>
        <dbReference type="ChEBI" id="CHEBI:29105"/>
        <label>1</label>
    </ligand>
</feature>
<evidence type="ECO:0000256" key="3">
    <source>
        <dbReference type="ARBA" id="ARBA00022670"/>
    </source>
</evidence>
<keyword evidence="3" id="KW-0645">Protease</keyword>
<proteinExistence type="inferred from homology"/>
<dbReference type="AlphaFoldDB" id="A0A3M8HER5"/>
<sequence>MSELDQTLTMLKELTDANGIPGNERAPREVMRKYIEPYADEIETDNLGSLIAKKVGDANGPKIMVAGHLDEIGFMVTQIDDKGFVKFQTVGGWWSHVMLSQRVTITTRKGEEIIGVIGSKPPHILPADQRKKVVDMKELFIDIGATSKEEAQGWGIRPGDMITPYFEFNVMKNEKMLLAKAWDNRIGCAIAIDVLKQLKDIKHPNVVYGVGNVQEEVGLRGAKTSTFKIKPDIGFAVDVGVAGDTPGITPKESTSKLGDGPQIIIFDASMVGHKGLRDFVVDVAEENNIPYQFDSTPGGGTDAGSIHLTANGVPAMAIGIASRYIHSHAAVIHRDDYHNTVKLLVEIIRKLDRDTVNKIIFD</sequence>
<dbReference type="PIRSF" id="PIRSF001123">
    <property type="entry name" value="PepA_GA"/>
    <property type="match status" value="1"/>
</dbReference>
<dbReference type="Gene3D" id="2.40.30.40">
    <property type="entry name" value="Peptidase M42, domain 2"/>
    <property type="match status" value="1"/>
</dbReference>
<dbReference type="RefSeq" id="WP_122971141.1">
    <property type="nucleotide sequence ID" value="NZ_RHLQ01000007.1"/>
</dbReference>
<dbReference type="InterPro" id="IPR051464">
    <property type="entry name" value="Peptidase_M42_aminopept"/>
</dbReference>
<feature type="binding site" evidence="8">
    <location>
        <position position="238"/>
    </location>
    <ligand>
        <name>Zn(2+)</name>
        <dbReference type="ChEBI" id="CHEBI:29105"/>
        <label>1</label>
    </ligand>
</feature>
<comment type="cofactor">
    <cofactor evidence="8">
        <name>a divalent metal cation</name>
        <dbReference type="ChEBI" id="CHEBI:60240"/>
    </cofactor>
    <text evidence="8">Binds 2 divalent metal cations per subunit.</text>
</comment>
<keyword evidence="2" id="KW-0031">Aminopeptidase</keyword>
<reference evidence="9 10" key="1">
    <citation type="journal article" date="2014" name="Int. J. Syst. Evol. Microbiol.">
        <title>Lysinibacillus halotolerans sp. nov., isolated from saline-alkaline soil.</title>
        <authorList>
            <person name="Kong D."/>
            <person name="Wang Y."/>
            <person name="Zhao B."/>
            <person name="Li Y."/>
            <person name="Song J."/>
            <person name="Zhai Y."/>
            <person name="Zhang C."/>
            <person name="Wang H."/>
            <person name="Chen X."/>
            <person name="Zhao B."/>
            <person name="Ruan Z."/>
        </authorList>
    </citation>
    <scope>NUCLEOTIDE SEQUENCE [LARGE SCALE GENOMIC DNA]</scope>
    <source>
        <strain evidence="9 10">MCCC 1A12703</strain>
    </source>
</reference>